<dbReference type="InterPro" id="IPR049636">
    <property type="entry name" value="HNF4-like_DBD"/>
</dbReference>
<dbReference type="GO" id="GO:0006357">
    <property type="term" value="P:regulation of transcription by RNA polymerase II"/>
    <property type="evidence" value="ECO:0000318"/>
    <property type="project" value="GO_Central"/>
</dbReference>
<accession>A8WKL6</accession>
<evidence type="ECO:0000256" key="8">
    <source>
        <dbReference type="ARBA" id="ARBA00023163"/>
    </source>
</evidence>
<dbReference type="PRINTS" id="PR00047">
    <property type="entry name" value="STROIDFINGER"/>
</dbReference>
<evidence type="ECO:0000256" key="6">
    <source>
        <dbReference type="ARBA" id="ARBA00023015"/>
    </source>
</evidence>
<dbReference type="Proteomes" id="UP000008549">
    <property type="component" value="Unassembled WGS sequence"/>
</dbReference>
<evidence type="ECO:0000313" key="13">
    <source>
        <dbReference type="Proteomes" id="UP000008549"/>
    </source>
</evidence>
<dbReference type="CDD" id="cd06960">
    <property type="entry name" value="NR_DBD_HNF4A"/>
    <property type="match status" value="1"/>
</dbReference>
<keyword evidence="8" id="KW-0804">Transcription</keyword>
<name>A8WKL6_CAEBR</name>
<dbReference type="Pfam" id="PF00104">
    <property type="entry name" value="Hormone_recep"/>
    <property type="match status" value="1"/>
</dbReference>
<reference evidence="12 13" key="2">
    <citation type="journal article" date="2011" name="PLoS Genet.">
        <title>Caenorhabditis briggsae recombinant inbred line genotypes reveal inter-strain incompatibility and the evolution of recombination.</title>
        <authorList>
            <person name="Ross J.A."/>
            <person name="Koboldt D.C."/>
            <person name="Staisch J.E."/>
            <person name="Chamberlin H.M."/>
            <person name="Gupta B.P."/>
            <person name="Miller R.D."/>
            <person name="Baird S.E."/>
            <person name="Haag E.S."/>
        </authorList>
    </citation>
    <scope>NUCLEOTIDE SEQUENCE [LARGE SCALE GENOMIC DNA]</scope>
    <source>
        <strain evidence="12 13">AF16</strain>
    </source>
</reference>
<dbReference type="STRING" id="6238.A8WKL6"/>
<comment type="similarity">
    <text evidence="2">Belongs to the nuclear hormone receptor family.</text>
</comment>
<evidence type="ECO:0000256" key="3">
    <source>
        <dbReference type="ARBA" id="ARBA00022723"/>
    </source>
</evidence>
<dbReference type="GO" id="GO:0005634">
    <property type="term" value="C:nucleus"/>
    <property type="evidence" value="ECO:0007669"/>
    <property type="project" value="UniProtKB-SubCell"/>
</dbReference>
<sequence>MTILNYYYLVMSSDEPSTSSTVTQKDNTVPLCTVCGDVANGKRYGTWACLGCIVFFRRTVLRKMKYKCQREERCEVTVDQNLDLNVFVDLQKDQWENHKNHVEEEEKFSDGCVFMKNTYHRRATSSDINLSLKLAIQDSNSFASQFQFFRELSEENRIKVLREFSIGFMILDQAVRTKNDADPGFWILQNDSFLGLHPDFKFEEMDENLENLEKEK</sequence>
<comment type="subcellular location">
    <subcellularLocation>
        <location evidence="1">Nucleus</location>
    </subcellularLocation>
</comment>
<keyword evidence="9" id="KW-0675">Receptor</keyword>
<keyword evidence="7" id="KW-0238">DNA-binding</keyword>
<keyword evidence="5" id="KW-0862">Zinc</keyword>
<proteinExistence type="inferred from homology"/>
<reference evidence="12 13" key="1">
    <citation type="journal article" date="2003" name="PLoS Biol.">
        <title>The genome sequence of Caenorhabditis briggsae: a platform for comparative genomics.</title>
        <authorList>
            <person name="Stein L.D."/>
            <person name="Bao Z."/>
            <person name="Blasiar D."/>
            <person name="Blumenthal T."/>
            <person name="Brent M.R."/>
            <person name="Chen N."/>
            <person name="Chinwalla A."/>
            <person name="Clarke L."/>
            <person name="Clee C."/>
            <person name="Coghlan A."/>
            <person name="Coulson A."/>
            <person name="D'Eustachio P."/>
            <person name="Fitch D.H."/>
            <person name="Fulton L.A."/>
            <person name="Fulton R.E."/>
            <person name="Griffiths-Jones S."/>
            <person name="Harris T.W."/>
            <person name="Hillier L.W."/>
            <person name="Kamath R."/>
            <person name="Kuwabara P.E."/>
            <person name="Mardis E.R."/>
            <person name="Marra M.A."/>
            <person name="Miner T.L."/>
            <person name="Minx P."/>
            <person name="Mullikin J.C."/>
            <person name="Plumb R.W."/>
            <person name="Rogers J."/>
            <person name="Schein J.E."/>
            <person name="Sohrmann M."/>
            <person name="Spieth J."/>
            <person name="Stajich J.E."/>
            <person name="Wei C."/>
            <person name="Willey D."/>
            <person name="Wilson R.K."/>
            <person name="Durbin R."/>
            <person name="Waterston R.H."/>
        </authorList>
    </citation>
    <scope>NUCLEOTIDE SEQUENCE [LARGE SCALE GENOMIC DNA]</scope>
    <source>
        <strain evidence="12 13">AF16</strain>
    </source>
</reference>
<protein>
    <submittedName>
        <fullName evidence="12">Protein CBG24390</fullName>
    </submittedName>
</protein>
<dbReference type="Pfam" id="PF00105">
    <property type="entry name" value="zf-C4"/>
    <property type="match status" value="1"/>
</dbReference>
<keyword evidence="6" id="KW-0805">Transcription regulation</keyword>
<dbReference type="PROSITE" id="PS51030">
    <property type="entry name" value="NUCLEAR_REC_DBD_2"/>
    <property type="match status" value="1"/>
</dbReference>
<dbReference type="PANTHER" id="PTHR46587">
    <property type="entry name" value="NUCLEAR HORMONE RECEPTOR FAMILY"/>
    <property type="match status" value="1"/>
</dbReference>
<dbReference type="Gene3D" id="1.10.565.10">
    <property type="entry name" value="Retinoid X Receptor"/>
    <property type="match status" value="1"/>
</dbReference>
<dbReference type="SUPFAM" id="SSF57716">
    <property type="entry name" value="Glucocorticoid receptor-like (DNA-binding domain)"/>
    <property type="match status" value="1"/>
</dbReference>
<dbReference type="GO" id="GO:0000978">
    <property type="term" value="F:RNA polymerase II cis-regulatory region sequence-specific DNA binding"/>
    <property type="evidence" value="ECO:0000318"/>
    <property type="project" value="GO_Central"/>
</dbReference>
<evidence type="ECO:0000256" key="4">
    <source>
        <dbReference type="ARBA" id="ARBA00022771"/>
    </source>
</evidence>
<dbReference type="eggNOG" id="KOG3575">
    <property type="taxonomic scope" value="Eukaryota"/>
</dbReference>
<dbReference type="AlphaFoldDB" id="A8WKL6"/>
<dbReference type="EMBL" id="HE601206">
    <property type="protein sequence ID" value="CAP21011.2"/>
    <property type="molecule type" value="Genomic_DNA"/>
</dbReference>
<dbReference type="HOGENOM" id="CLU_1278632_0_0_1"/>
<dbReference type="GO" id="GO:0004879">
    <property type="term" value="F:nuclear receptor activity"/>
    <property type="evidence" value="ECO:0000318"/>
    <property type="project" value="GO_Central"/>
</dbReference>
<dbReference type="PANTHER" id="PTHR46587:SF8">
    <property type="entry name" value="NUCLEAR RECEPTOR DOMAIN-CONTAINING PROTEIN"/>
    <property type="match status" value="1"/>
</dbReference>
<evidence type="ECO:0000256" key="7">
    <source>
        <dbReference type="ARBA" id="ARBA00023125"/>
    </source>
</evidence>
<dbReference type="GO" id="GO:0030154">
    <property type="term" value="P:cell differentiation"/>
    <property type="evidence" value="ECO:0000318"/>
    <property type="project" value="GO_Central"/>
</dbReference>
<keyword evidence="13" id="KW-1185">Reference proteome</keyword>
<dbReference type="WormBase" id="CBG24390">
    <property type="protein sequence ID" value="CBP33083"/>
    <property type="gene ID" value="WBGene00042514"/>
    <property type="gene designation" value="Cbr-nhr-241.2"/>
</dbReference>
<evidence type="ECO:0000256" key="2">
    <source>
        <dbReference type="ARBA" id="ARBA00005993"/>
    </source>
</evidence>
<evidence type="ECO:0000313" key="12">
    <source>
        <dbReference type="EMBL" id="CAP21011.2"/>
    </source>
</evidence>
<evidence type="ECO:0000259" key="11">
    <source>
        <dbReference type="PROSITE" id="PS51030"/>
    </source>
</evidence>
<dbReference type="InterPro" id="IPR000536">
    <property type="entry name" value="Nucl_hrmn_rcpt_lig-bd"/>
</dbReference>
<dbReference type="SUPFAM" id="SSF48508">
    <property type="entry name" value="Nuclear receptor ligand-binding domain"/>
    <property type="match status" value="1"/>
</dbReference>
<dbReference type="InterPro" id="IPR035500">
    <property type="entry name" value="NHR-like_dom_sf"/>
</dbReference>
<evidence type="ECO:0000256" key="1">
    <source>
        <dbReference type="ARBA" id="ARBA00004123"/>
    </source>
</evidence>
<gene>
    <name evidence="14" type="primary">nhr-241.2</name>
    <name evidence="12 14" type="ORF">CBG24390</name>
    <name evidence="12" type="ORF">CBG_24390</name>
</gene>
<dbReference type="Gene3D" id="3.30.50.10">
    <property type="entry name" value="Erythroid Transcription Factor GATA-1, subunit A"/>
    <property type="match status" value="1"/>
</dbReference>
<organism evidence="12 13">
    <name type="scientific">Caenorhabditis briggsae</name>
    <dbReference type="NCBI Taxonomy" id="6238"/>
    <lineage>
        <taxon>Eukaryota</taxon>
        <taxon>Metazoa</taxon>
        <taxon>Ecdysozoa</taxon>
        <taxon>Nematoda</taxon>
        <taxon>Chromadorea</taxon>
        <taxon>Rhabditida</taxon>
        <taxon>Rhabditina</taxon>
        <taxon>Rhabditomorpha</taxon>
        <taxon>Rhabditoidea</taxon>
        <taxon>Rhabditidae</taxon>
        <taxon>Peloderinae</taxon>
        <taxon>Caenorhabditis</taxon>
    </lineage>
</organism>
<dbReference type="InterPro" id="IPR001628">
    <property type="entry name" value="Znf_hrmn_rcpt"/>
</dbReference>
<dbReference type="GO" id="GO:0008270">
    <property type="term" value="F:zinc ion binding"/>
    <property type="evidence" value="ECO:0007669"/>
    <property type="project" value="UniProtKB-KW"/>
</dbReference>
<evidence type="ECO:0000313" key="14">
    <source>
        <dbReference type="WormBase" id="CBG24390"/>
    </source>
</evidence>
<dbReference type="InterPro" id="IPR013088">
    <property type="entry name" value="Znf_NHR/GATA"/>
</dbReference>
<dbReference type="SMART" id="SM00399">
    <property type="entry name" value="ZnF_C4"/>
    <property type="match status" value="1"/>
</dbReference>
<keyword evidence="4" id="KW-0863">Zinc-finger</keyword>
<keyword evidence="10" id="KW-0539">Nucleus</keyword>
<evidence type="ECO:0000256" key="10">
    <source>
        <dbReference type="ARBA" id="ARBA00023242"/>
    </source>
</evidence>
<evidence type="ECO:0000256" key="5">
    <source>
        <dbReference type="ARBA" id="ARBA00022833"/>
    </source>
</evidence>
<evidence type="ECO:0000256" key="9">
    <source>
        <dbReference type="ARBA" id="ARBA00023170"/>
    </source>
</evidence>
<keyword evidence="3" id="KW-0479">Metal-binding</keyword>
<feature type="domain" description="Nuclear receptor" evidence="11">
    <location>
        <begin position="29"/>
        <end position="79"/>
    </location>
</feature>